<dbReference type="Pfam" id="PF00339">
    <property type="entry name" value="Arrestin_N"/>
    <property type="match status" value="1"/>
</dbReference>
<organism evidence="4 5">
    <name type="scientific">Microthyrium microscopicum</name>
    <dbReference type="NCBI Taxonomy" id="703497"/>
    <lineage>
        <taxon>Eukaryota</taxon>
        <taxon>Fungi</taxon>
        <taxon>Dikarya</taxon>
        <taxon>Ascomycota</taxon>
        <taxon>Pezizomycotina</taxon>
        <taxon>Dothideomycetes</taxon>
        <taxon>Dothideomycetes incertae sedis</taxon>
        <taxon>Microthyriales</taxon>
        <taxon>Microthyriaceae</taxon>
        <taxon>Microthyrium</taxon>
    </lineage>
</organism>
<dbReference type="Pfam" id="PF02752">
    <property type="entry name" value="Arrestin_C"/>
    <property type="match status" value="1"/>
</dbReference>
<dbReference type="InterPro" id="IPR011022">
    <property type="entry name" value="Arrestin_C-like"/>
</dbReference>
<dbReference type="InterPro" id="IPR011021">
    <property type="entry name" value="Arrestin-like_N"/>
</dbReference>
<dbReference type="InterPro" id="IPR014756">
    <property type="entry name" value="Ig_E-set"/>
</dbReference>
<dbReference type="OrthoDB" id="7785529at2759"/>
<feature type="compositionally biased region" description="Basic residues" evidence="2">
    <location>
        <begin position="678"/>
        <end position="689"/>
    </location>
</feature>
<feature type="compositionally biased region" description="Low complexity" evidence="2">
    <location>
        <begin position="697"/>
        <end position="708"/>
    </location>
</feature>
<dbReference type="EMBL" id="MU004239">
    <property type="protein sequence ID" value="KAF2666072.1"/>
    <property type="molecule type" value="Genomic_DNA"/>
</dbReference>
<proteinExistence type="inferred from homology"/>
<feature type="domain" description="Arrestin C-terminal-like" evidence="3">
    <location>
        <begin position="308"/>
        <end position="469"/>
    </location>
</feature>
<dbReference type="PANTHER" id="PTHR11188:SF161">
    <property type="entry name" value="PH-RESPONSE REGULATOR PROTEIN PALF_RIM8"/>
    <property type="match status" value="1"/>
</dbReference>
<gene>
    <name evidence="4" type="ORF">BT63DRAFT_48697</name>
</gene>
<dbReference type="PANTHER" id="PTHR11188">
    <property type="entry name" value="ARRESTIN DOMAIN CONTAINING PROTEIN"/>
    <property type="match status" value="1"/>
</dbReference>
<dbReference type="GO" id="GO:0070086">
    <property type="term" value="P:ubiquitin-dependent endocytosis"/>
    <property type="evidence" value="ECO:0007669"/>
    <property type="project" value="TreeGrafter"/>
</dbReference>
<evidence type="ECO:0000256" key="1">
    <source>
        <dbReference type="ARBA" id="ARBA00037950"/>
    </source>
</evidence>
<dbReference type="GO" id="GO:0005829">
    <property type="term" value="C:cytosol"/>
    <property type="evidence" value="ECO:0007669"/>
    <property type="project" value="TreeGrafter"/>
</dbReference>
<dbReference type="Gene3D" id="2.60.40.640">
    <property type="match status" value="1"/>
</dbReference>
<evidence type="ECO:0000313" key="5">
    <source>
        <dbReference type="Proteomes" id="UP000799302"/>
    </source>
</evidence>
<dbReference type="InterPro" id="IPR050357">
    <property type="entry name" value="Arrestin_domain-protein"/>
</dbReference>
<dbReference type="InterPro" id="IPR014752">
    <property type="entry name" value="Arrestin-like_C"/>
</dbReference>
<comment type="similarity">
    <text evidence="1">Belongs to the arrestin family. PalF/RIM8 subfamily.</text>
</comment>
<evidence type="ECO:0000313" key="4">
    <source>
        <dbReference type="EMBL" id="KAF2666072.1"/>
    </source>
</evidence>
<feature type="compositionally biased region" description="Basic and acidic residues" evidence="2">
    <location>
        <begin position="713"/>
        <end position="723"/>
    </location>
</feature>
<dbReference type="GO" id="GO:0030674">
    <property type="term" value="F:protein-macromolecule adaptor activity"/>
    <property type="evidence" value="ECO:0007669"/>
    <property type="project" value="TreeGrafter"/>
</dbReference>
<dbReference type="SMART" id="SM01017">
    <property type="entry name" value="Arrestin_C"/>
    <property type="match status" value="1"/>
</dbReference>
<feature type="compositionally biased region" description="Low complexity" evidence="2">
    <location>
        <begin position="528"/>
        <end position="540"/>
    </location>
</feature>
<dbReference type="SUPFAM" id="SSF81296">
    <property type="entry name" value="E set domains"/>
    <property type="match status" value="1"/>
</dbReference>
<keyword evidence="5" id="KW-1185">Reference proteome</keyword>
<feature type="region of interest" description="Disordered" evidence="2">
    <location>
        <begin position="209"/>
        <end position="311"/>
    </location>
</feature>
<name>A0A6A6U1S8_9PEZI</name>
<evidence type="ECO:0000259" key="3">
    <source>
        <dbReference type="SMART" id="SM01017"/>
    </source>
</evidence>
<feature type="compositionally biased region" description="Polar residues" evidence="2">
    <location>
        <begin position="279"/>
        <end position="291"/>
    </location>
</feature>
<accession>A0A6A6U1S8</accession>
<evidence type="ECO:0000256" key="2">
    <source>
        <dbReference type="SAM" id="MobiDB-lite"/>
    </source>
</evidence>
<reference evidence="4" key="1">
    <citation type="journal article" date="2020" name="Stud. Mycol.">
        <title>101 Dothideomycetes genomes: a test case for predicting lifestyles and emergence of pathogens.</title>
        <authorList>
            <person name="Haridas S."/>
            <person name="Albert R."/>
            <person name="Binder M."/>
            <person name="Bloem J."/>
            <person name="Labutti K."/>
            <person name="Salamov A."/>
            <person name="Andreopoulos B."/>
            <person name="Baker S."/>
            <person name="Barry K."/>
            <person name="Bills G."/>
            <person name="Bluhm B."/>
            <person name="Cannon C."/>
            <person name="Castanera R."/>
            <person name="Culley D."/>
            <person name="Daum C."/>
            <person name="Ezra D."/>
            <person name="Gonzalez J."/>
            <person name="Henrissat B."/>
            <person name="Kuo A."/>
            <person name="Liang C."/>
            <person name="Lipzen A."/>
            <person name="Lutzoni F."/>
            <person name="Magnuson J."/>
            <person name="Mondo S."/>
            <person name="Nolan M."/>
            <person name="Ohm R."/>
            <person name="Pangilinan J."/>
            <person name="Park H.-J."/>
            <person name="Ramirez L."/>
            <person name="Alfaro M."/>
            <person name="Sun H."/>
            <person name="Tritt A."/>
            <person name="Yoshinaga Y."/>
            <person name="Zwiers L.-H."/>
            <person name="Turgeon B."/>
            <person name="Goodwin S."/>
            <person name="Spatafora J."/>
            <person name="Crous P."/>
            <person name="Grigoriev I."/>
        </authorList>
    </citation>
    <scope>NUCLEOTIDE SEQUENCE</scope>
    <source>
        <strain evidence="4">CBS 115976</strain>
    </source>
</reference>
<dbReference type="GO" id="GO:0005886">
    <property type="term" value="C:plasma membrane"/>
    <property type="evidence" value="ECO:0007669"/>
    <property type="project" value="TreeGrafter"/>
</dbReference>
<dbReference type="Proteomes" id="UP000799302">
    <property type="component" value="Unassembled WGS sequence"/>
</dbReference>
<dbReference type="AlphaFoldDB" id="A0A6A6U1S8"/>
<sequence>MPPQPEEDVNSPSSRWGFISRMKRPFGHRPRHINEFYIQPDNPFRQFQPGEVVTGEVIVKVAKPLDMTHLVICLHGFAQVYKTPNNPGVGYKEYNAALVTGRTNKAGGYYGNGFASLFEDEAVLCGEGRLKEGLFRFGFELHFPLEHIPSSIDFERGTVSYMITATLTRPSRASIINPVITCDPRRVSFLDDIDIAPLLQPKPRVVTLEPIIRRQRTRSRRQRPDNSNAPEPATTRPTQGDPTTQPDSETPRSPGPSEESFDSAISSGALASATGESAAPSQSTRNGNSVNGAAIDPQPAPSSKRPVNRKPIITSVQLGAAGYLRGDVIDMKIHISHTKPIKSLHGVIATLYRQARVDMHPALPLISDKDDELYPKSRTGLGGLSLSSAGSCHLFRKDLDQSFASIIINPDTLTAEIKTTLRVPEDAFPSITTVPGAMISFKYYVEVILDIQGKLIGLDKYLPTPNVPSLSSNYRNTNDSPGAHANVYTGVMFDTEDIRRERNVVSCNFEVIIGTRDSKRTGRWRDASSSSQTHASDSLSTAVPDIIEPFSRVPSRSGLPLTNMPPIPGDPSSVPFRNRSASQDNGLSHLAVPHRSNTFPLLRHSDPGSPPIPSYDSVSHPPAFSIPDLPDEHEDEKARLRRLLPSEPPTEGGASSSGLEYAPSAPGLPDLVPFNYQNHHHHQQQQQHHYHQEHAESSASAPAYQPSANTMPTDDKVELERQRLMALASAPPPTNGSTGPSAPPVDAQRDESSTAPNAPVVRDDDDLFGFDGLGLGRGDLPRYER</sequence>
<feature type="region of interest" description="Disordered" evidence="2">
    <location>
        <begin position="520"/>
        <end position="785"/>
    </location>
</feature>
<dbReference type="GO" id="GO:0031625">
    <property type="term" value="F:ubiquitin protein ligase binding"/>
    <property type="evidence" value="ECO:0007669"/>
    <property type="project" value="TreeGrafter"/>
</dbReference>
<protein>
    <recommendedName>
        <fullName evidence="3">Arrestin C-terminal-like domain-containing protein</fullName>
    </recommendedName>
</protein>
<feature type="compositionally biased region" description="Polar residues" evidence="2">
    <location>
        <begin position="225"/>
        <end position="248"/>
    </location>
</feature>